<dbReference type="InterPro" id="IPR050617">
    <property type="entry name" value="E3_ligase_FN3/SPRY"/>
</dbReference>
<evidence type="ECO:0000313" key="4">
    <source>
        <dbReference type="EMBL" id="KAJ7328148.1"/>
    </source>
</evidence>
<dbReference type="OrthoDB" id="443915at2759"/>
<dbReference type="EMBL" id="MU827798">
    <property type="protein sequence ID" value="KAJ7328148.1"/>
    <property type="molecule type" value="Genomic_DNA"/>
</dbReference>
<feature type="compositionally biased region" description="Basic and acidic residues" evidence="1">
    <location>
        <begin position="104"/>
        <end position="135"/>
    </location>
</feature>
<dbReference type="PANTHER" id="PTHR24099:SF11">
    <property type="entry name" value="FIBRONECTIN TYPE III DOMAIN-CONTAINING 3BA-RELATED"/>
    <property type="match status" value="1"/>
</dbReference>
<evidence type="ECO:0000313" key="5">
    <source>
        <dbReference type="Proteomes" id="UP001163046"/>
    </source>
</evidence>
<feature type="region of interest" description="Disordered" evidence="1">
    <location>
        <begin position="161"/>
        <end position="188"/>
    </location>
</feature>
<feature type="domain" description="Fibronectin type-III" evidence="3">
    <location>
        <begin position="581"/>
        <end position="673"/>
    </location>
</feature>
<feature type="region of interest" description="Disordered" evidence="1">
    <location>
        <begin position="96"/>
        <end position="135"/>
    </location>
</feature>
<evidence type="ECO:0000259" key="3">
    <source>
        <dbReference type="PROSITE" id="PS50853"/>
    </source>
</evidence>
<dbReference type="InterPro" id="IPR036116">
    <property type="entry name" value="FN3_sf"/>
</dbReference>
<keyword evidence="5" id="KW-1185">Reference proteome</keyword>
<dbReference type="CDD" id="cd00063">
    <property type="entry name" value="FN3"/>
    <property type="match status" value="9"/>
</dbReference>
<proteinExistence type="predicted"/>
<feature type="domain" description="Fibronectin type-III" evidence="3">
    <location>
        <begin position="677"/>
        <end position="767"/>
    </location>
</feature>
<keyword evidence="2" id="KW-0812">Transmembrane</keyword>
<sequence length="1132" mass="124003">MSAELKSNMPPQEEVGGSKIELRTSSGTVICLNFSEKDQVLPKIVRLVDPDTDHAVVFRSDDGVYHELDTDSASNLQEFQHINHCHHCNCSDGNNEQSPNANADGRKDERQEKQREKLQKKLRERKASTKEDDNCNGHCHQVIQLPIQGLKQYVRVNSASMNGENKTSSSKDDSTLEPKPAKGKSMSEELKIHKEPEIEVLNCTTVKVSWAGQVSNNSHLTGCSFDLQMFSKTSSYSSVYSGLENEFIIKDLKPGTQYKFRLQAEKDDDKGEFSPEVTCDMPCSVPSTPAQPHLGSKTKTSFTIKWMAPSDNGSPITLYRLEWNKGEKGGPYTEAYCGPQRQFKLTHKLPPATPCSFRLQAVNGIGASKFSKELKCVTSAGAPSTPTPPKLDKAGVNFLNLSWSKPESKGAEISEYLVEMEDDTTGYGFRVVYRGIENSCMIDKLQRNTCYKFRLLAANSQGKSKWSDTVMFDTYPERPGQPSCPVLEGKVRTSGFTVAWDPPSDTGGSEITAHLLEADDGKGGQFKEVYRGLECEYTFSGLFPGHLYRTRFAAVSDGGTSEWCNVTKFRTLPVVPGQANPPVLSKTHKPQPNTLDLRWDPPSYDGGAVISGYIMEMENPGTGEFKEVLHLVDNVCTVGGLNPGRTYSFRVKARNEAGVGKVSPVSHITTAPGSPDVPREPDTLCRSAAAIIISWECPAENGTPVTGYTLEWMEDETFIELYSGPDKTCEVRKGVNPASFYYFRVKALSAVGPSLWSAVSTCQTPAASPSAVTTIKVAQQSSSHVRLRWKHPGNNGAAITSYNVEVAGCKNISFDVNTGEGSETEEETSVIQEYDITELQPNTLYRIRVQAVNKIGCGPFSSTVFASTGDLPPPAPLLELATPSYQSLKLRWTSRGTGGKTGTAFVTYRLEMMDKNGSFVTAFSGPTTSHKIGKLQERTEYQFRIQASNDAGPGPFSDVVSFVTTAQPPNTVKGLTAENTTPSSLTVSWDPVQTVKRGETIEYLLQSHCVGKDQDFVQVYQGPNTKFEYNSLPVSAEVRFRVCAVRLMNAPSSSPGPIKGVFSLVTSARTMTPRKKKISESSADGDDLEPEVKQTSRVSLTDKQWAMIFFSGFSLLAVAVILLLPSLLGVSD</sequence>
<keyword evidence="2" id="KW-0472">Membrane</keyword>
<dbReference type="SMART" id="SM00060">
    <property type="entry name" value="FN3"/>
    <property type="match status" value="9"/>
</dbReference>
<feature type="domain" description="Fibronectin type-III" evidence="3">
    <location>
        <begin position="478"/>
        <end position="574"/>
    </location>
</feature>
<comment type="caution">
    <text evidence="4">The sequence shown here is derived from an EMBL/GenBank/DDBJ whole genome shotgun (WGS) entry which is preliminary data.</text>
</comment>
<accession>A0A9X0CDT3</accession>
<feature type="transmembrane region" description="Helical" evidence="2">
    <location>
        <begin position="1105"/>
        <end position="1130"/>
    </location>
</feature>
<gene>
    <name evidence="4" type="ORF">OS493_025553</name>
</gene>
<dbReference type="InterPro" id="IPR013783">
    <property type="entry name" value="Ig-like_fold"/>
</dbReference>
<dbReference type="PROSITE" id="PS50853">
    <property type="entry name" value="FN3"/>
    <property type="match status" value="9"/>
</dbReference>
<dbReference type="Proteomes" id="UP001163046">
    <property type="component" value="Unassembled WGS sequence"/>
</dbReference>
<feature type="region of interest" description="Disordered" evidence="1">
    <location>
        <begin position="1073"/>
        <end position="1092"/>
    </location>
</feature>
<dbReference type="Pfam" id="PF00041">
    <property type="entry name" value="fn3"/>
    <property type="match status" value="8"/>
</dbReference>
<feature type="domain" description="Fibronectin type-III" evidence="3">
    <location>
        <begin position="385"/>
        <end position="477"/>
    </location>
</feature>
<dbReference type="PRINTS" id="PR00014">
    <property type="entry name" value="FNTYPEIII"/>
</dbReference>
<dbReference type="Gene3D" id="2.60.40.10">
    <property type="entry name" value="Immunoglobulins"/>
    <property type="match status" value="9"/>
</dbReference>
<protein>
    <recommendedName>
        <fullName evidence="3">Fibronectin type-III domain-containing protein</fullName>
    </recommendedName>
</protein>
<feature type="domain" description="Fibronectin type-III" evidence="3">
    <location>
        <begin position="288"/>
        <end position="382"/>
    </location>
</feature>
<evidence type="ECO:0000256" key="2">
    <source>
        <dbReference type="SAM" id="Phobius"/>
    </source>
</evidence>
<feature type="domain" description="Fibronectin type-III" evidence="3">
    <location>
        <begin position="768"/>
        <end position="871"/>
    </location>
</feature>
<feature type="domain" description="Fibronectin type-III" evidence="3">
    <location>
        <begin position="971"/>
        <end position="1068"/>
    </location>
</feature>
<feature type="region of interest" description="Disordered" evidence="1">
    <location>
        <begin position="580"/>
        <end position="600"/>
    </location>
</feature>
<dbReference type="InterPro" id="IPR003961">
    <property type="entry name" value="FN3_dom"/>
</dbReference>
<reference evidence="4" key="1">
    <citation type="submission" date="2023-01" db="EMBL/GenBank/DDBJ databases">
        <title>Genome assembly of the deep-sea coral Lophelia pertusa.</title>
        <authorList>
            <person name="Herrera S."/>
            <person name="Cordes E."/>
        </authorList>
    </citation>
    <scope>NUCLEOTIDE SEQUENCE</scope>
    <source>
        <strain evidence="4">USNM1676648</strain>
        <tissue evidence="4">Polyp</tissue>
    </source>
</reference>
<name>A0A9X0CDT3_9CNID</name>
<feature type="domain" description="Fibronectin type-III" evidence="3">
    <location>
        <begin position="192"/>
        <end position="284"/>
    </location>
</feature>
<organism evidence="4 5">
    <name type="scientific">Desmophyllum pertusum</name>
    <dbReference type="NCBI Taxonomy" id="174260"/>
    <lineage>
        <taxon>Eukaryota</taxon>
        <taxon>Metazoa</taxon>
        <taxon>Cnidaria</taxon>
        <taxon>Anthozoa</taxon>
        <taxon>Hexacorallia</taxon>
        <taxon>Scleractinia</taxon>
        <taxon>Caryophylliina</taxon>
        <taxon>Caryophylliidae</taxon>
        <taxon>Desmophyllum</taxon>
    </lineage>
</organism>
<dbReference type="PANTHER" id="PTHR24099">
    <property type="entry name" value="E3 UBIQUITIN-PROTEIN LIGASE TRIM36-RELATED"/>
    <property type="match status" value="1"/>
</dbReference>
<feature type="compositionally biased region" description="Basic and acidic residues" evidence="1">
    <location>
        <begin position="169"/>
        <end position="188"/>
    </location>
</feature>
<dbReference type="AlphaFoldDB" id="A0A9X0CDT3"/>
<evidence type="ECO:0000256" key="1">
    <source>
        <dbReference type="SAM" id="MobiDB-lite"/>
    </source>
</evidence>
<dbReference type="SUPFAM" id="SSF49265">
    <property type="entry name" value="Fibronectin type III"/>
    <property type="match status" value="5"/>
</dbReference>
<keyword evidence="2" id="KW-1133">Transmembrane helix</keyword>
<feature type="domain" description="Fibronectin type-III" evidence="3">
    <location>
        <begin position="873"/>
        <end position="968"/>
    </location>
</feature>